<keyword evidence="3" id="KW-1185">Reference proteome</keyword>
<dbReference type="RefSeq" id="WP_184436880.1">
    <property type="nucleotide sequence ID" value="NZ_JACIGI010000032.1"/>
</dbReference>
<dbReference type="InterPro" id="IPR004045">
    <property type="entry name" value="Glutathione_S-Trfase_N"/>
</dbReference>
<dbReference type="InterPro" id="IPR036282">
    <property type="entry name" value="Glutathione-S-Trfase_C_sf"/>
</dbReference>
<dbReference type="SUPFAM" id="SSF52833">
    <property type="entry name" value="Thioredoxin-like"/>
    <property type="match status" value="1"/>
</dbReference>
<dbReference type="Pfam" id="PF13417">
    <property type="entry name" value="GST_N_3"/>
    <property type="match status" value="1"/>
</dbReference>
<protein>
    <submittedName>
        <fullName evidence="2">Glutathione S-transferase</fullName>
    </submittedName>
</protein>
<dbReference type="InterPro" id="IPR036249">
    <property type="entry name" value="Thioredoxin-like_sf"/>
</dbReference>
<dbReference type="GO" id="GO:0016740">
    <property type="term" value="F:transferase activity"/>
    <property type="evidence" value="ECO:0007669"/>
    <property type="project" value="UniProtKB-KW"/>
</dbReference>
<feature type="domain" description="GST N-terminal" evidence="1">
    <location>
        <begin position="1"/>
        <end position="78"/>
    </location>
</feature>
<dbReference type="InterPro" id="IPR050983">
    <property type="entry name" value="GST_Omega/HSP26"/>
</dbReference>
<dbReference type="PANTHER" id="PTHR43968:SF6">
    <property type="entry name" value="GLUTATHIONE S-TRANSFERASE OMEGA"/>
    <property type="match status" value="1"/>
</dbReference>
<dbReference type="InterPro" id="IPR040079">
    <property type="entry name" value="Glutathione_S-Trfase"/>
</dbReference>
<gene>
    <name evidence="2" type="ORF">GGD88_003034</name>
</gene>
<dbReference type="EMBL" id="JACIGI010000032">
    <property type="protein sequence ID" value="MBB4287288.1"/>
    <property type="molecule type" value="Genomic_DNA"/>
</dbReference>
<dbReference type="Gene3D" id="3.40.30.10">
    <property type="entry name" value="Glutaredoxin"/>
    <property type="match status" value="1"/>
</dbReference>
<dbReference type="PROSITE" id="PS50404">
    <property type="entry name" value="GST_NTER"/>
    <property type="match status" value="1"/>
</dbReference>
<comment type="caution">
    <text evidence="2">The sequence shown here is derived from an EMBL/GenBank/DDBJ whole genome shotgun (WGS) entry which is preliminary data.</text>
</comment>
<dbReference type="Gene3D" id="1.20.1050.10">
    <property type="match status" value="1"/>
</dbReference>
<dbReference type="Proteomes" id="UP000555728">
    <property type="component" value="Unassembled WGS sequence"/>
</dbReference>
<name>A0A7W6S1P7_9PROT</name>
<keyword evidence="2" id="KW-0808">Transferase</keyword>
<dbReference type="AlphaFoldDB" id="A0A7W6S1P7"/>
<evidence type="ECO:0000259" key="1">
    <source>
        <dbReference type="PROSITE" id="PS50404"/>
    </source>
</evidence>
<dbReference type="Pfam" id="PF13410">
    <property type="entry name" value="GST_C_2"/>
    <property type="match status" value="1"/>
</dbReference>
<proteinExistence type="predicted"/>
<organism evidence="2 3">
    <name type="scientific">Roseospira goensis</name>
    <dbReference type="NCBI Taxonomy" id="391922"/>
    <lineage>
        <taxon>Bacteria</taxon>
        <taxon>Pseudomonadati</taxon>
        <taxon>Pseudomonadota</taxon>
        <taxon>Alphaproteobacteria</taxon>
        <taxon>Rhodospirillales</taxon>
        <taxon>Rhodospirillaceae</taxon>
        <taxon>Roseospira</taxon>
    </lineage>
</organism>
<evidence type="ECO:0000313" key="2">
    <source>
        <dbReference type="EMBL" id="MBB4287288.1"/>
    </source>
</evidence>
<dbReference type="SFLD" id="SFLDS00019">
    <property type="entry name" value="Glutathione_Transferase_(cytos"/>
    <property type="match status" value="1"/>
</dbReference>
<dbReference type="SUPFAM" id="SSF47616">
    <property type="entry name" value="GST C-terminal domain-like"/>
    <property type="match status" value="1"/>
</dbReference>
<sequence>MLLIGRDLSPYTRRVAVTLRVLGLAHERLPLATATQQDEIRVYNPLGRVPALRLNDGTVLIDSAAILDYLDEQVGPDRALIPPAGPARRRVLQHCALLTGAMDKAVIAYYERTRRPEDKIHQPTVAGNERQVADGLAAAEAERPEGGGWLLGGSRPTQADITAMVTLPFLAIVLPHLVGPGRHPRLEALVARQGPALPGFTETDPTP</sequence>
<dbReference type="GO" id="GO:0005737">
    <property type="term" value="C:cytoplasm"/>
    <property type="evidence" value="ECO:0007669"/>
    <property type="project" value="TreeGrafter"/>
</dbReference>
<evidence type="ECO:0000313" key="3">
    <source>
        <dbReference type="Proteomes" id="UP000555728"/>
    </source>
</evidence>
<dbReference type="PANTHER" id="PTHR43968">
    <property type="match status" value="1"/>
</dbReference>
<accession>A0A7W6S1P7</accession>
<reference evidence="2 3" key="1">
    <citation type="submission" date="2020-08" db="EMBL/GenBank/DDBJ databases">
        <title>Genome sequencing of Purple Non-Sulfur Bacteria from various extreme environments.</title>
        <authorList>
            <person name="Mayer M."/>
        </authorList>
    </citation>
    <scope>NUCLEOTIDE SEQUENCE [LARGE SCALE GENOMIC DNA]</scope>
    <source>
        <strain evidence="2 3">JA135</strain>
    </source>
</reference>